<dbReference type="GeneID" id="98155825"/>
<protein>
    <submittedName>
        <fullName evidence="2">Uncharacterized protein</fullName>
    </submittedName>
</protein>
<accession>A0ABR4K484</accession>
<organism evidence="2 3">
    <name type="scientific">Aspergillus pseudodeflectus</name>
    <dbReference type="NCBI Taxonomy" id="176178"/>
    <lineage>
        <taxon>Eukaryota</taxon>
        <taxon>Fungi</taxon>
        <taxon>Dikarya</taxon>
        <taxon>Ascomycota</taxon>
        <taxon>Pezizomycotina</taxon>
        <taxon>Eurotiomycetes</taxon>
        <taxon>Eurotiomycetidae</taxon>
        <taxon>Eurotiales</taxon>
        <taxon>Aspergillaceae</taxon>
        <taxon>Aspergillus</taxon>
        <taxon>Aspergillus subgen. Nidulantes</taxon>
    </lineage>
</organism>
<evidence type="ECO:0000313" key="2">
    <source>
        <dbReference type="EMBL" id="KAL2847134.1"/>
    </source>
</evidence>
<evidence type="ECO:0000313" key="3">
    <source>
        <dbReference type="Proteomes" id="UP001610444"/>
    </source>
</evidence>
<comment type="caution">
    <text evidence="2">The sequence shown here is derived from an EMBL/GenBank/DDBJ whole genome shotgun (WGS) entry which is preliminary data.</text>
</comment>
<keyword evidence="1" id="KW-0732">Signal</keyword>
<dbReference type="Proteomes" id="UP001610444">
    <property type="component" value="Unassembled WGS sequence"/>
</dbReference>
<dbReference type="RefSeq" id="XP_070897581.1">
    <property type="nucleotide sequence ID" value="XM_071040661.1"/>
</dbReference>
<proteinExistence type="predicted"/>
<dbReference type="EMBL" id="JBFXLR010000030">
    <property type="protein sequence ID" value="KAL2847134.1"/>
    <property type="molecule type" value="Genomic_DNA"/>
</dbReference>
<sequence length="182" mass="19741">MHVLSKITFTTATVLAIASVTTAAPVHKNRASIQDDLIGSPCTNNAECGHPANGLGCAFSAANATQGICVDVEETGAPVNTVNVEQTNKDGENEKDLDPFFSKPKKCRRLHQSCYWHEDCCEGMGCAEVNMIGLPGLCKKWRVQRPKPKPTMEDSEDEVDAANNLLPLSEEVQREIVGMDLL</sequence>
<feature type="chain" id="PRO_5046185791" evidence="1">
    <location>
        <begin position="24"/>
        <end position="182"/>
    </location>
</feature>
<evidence type="ECO:0000256" key="1">
    <source>
        <dbReference type="SAM" id="SignalP"/>
    </source>
</evidence>
<keyword evidence="3" id="KW-1185">Reference proteome</keyword>
<reference evidence="2 3" key="1">
    <citation type="submission" date="2024-07" db="EMBL/GenBank/DDBJ databases">
        <title>Section-level genome sequencing and comparative genomics of Aspergillus sections Usti and Cavernicolus.</title>
        <authorList>
            <consortium name="Lawrence Berkeley National Laboratory"/>
            <person name="Nybo J.L."/>
            <person name="Vesth T.C."/>
            <person name="Theobald S."/>
            <person name="Frisvad J.C."/>
            <person name="Larsen T.O."/>
            <person name="Kjaerboelling I."/>
            <person name="Rothschild-Mancinelli K."/>
            <person name="Lyhne E.K."/>
            <person name="Kogle M.E."/>
            <person name="Barry K."/>
            <person name="Clum A."/>
            <person name="Na H."/>
            <person name="Ledsgaard L."/>
            <person name="Lin J."/>
            <person name="Lipzen A."/>
            <person name="Kuo A."/>
            <person name="Riley R."/>
            <person name="Mondo S."/>
            <person name="LaButti K."/>
            <person name="Haridas S."/>
            <person name="Pangalinan J."/>
            <person name="Salamov A.A."/>
            <person name="Simmons B.A."/>
            <person name="Magnuson J.K."/>
            <person name="Chen J."/>
            <person name="Drula E."/>
            <person name="Henrissat B."/>
            <person name="Wiebenga A."/>
            <person name="Lubbers R.J."/>
            <person name="Gomes A.C."/>
            <person name="Macurrencykelacurrency M.R."/>
            <person name="Stajich J."/>
            <person name="Grigoriev I.V."/>
            <person name="Mortensen U.H."/>
            <person name="De vries R.P."/>
            <person name="Baker S.E."/>
            <person name="Andersen M.R."/>
        </authorList>
    </citation>
    <scope>NUCLEOTIDE SEQUENCE [LARGE SCALE GENOMIC DNA]</scope>
    <source>
        <strain evidence="2 3">CBS 756.74</strain>
    </source>
</reference>
<gene>
    <name evidence="2" type="ORF">BJX68DRAFT_240260</name>
</gene>
<name>A0ABR4K484_9EURO</name>
<feature type="signal peptide" evidence="1">
    <location>
        <begin position="1"/>
        <end position="23"/>
    </location>
</feature>